<keyword evidence="3" id="KW-1185">Reference proteome</keyword>
<feature type="region of interest" description="Disordered" evidence="1">
    <location>
        <begin position="102"/>
        <end position="121"/>
    </location>
</feature>
<evidence type="ECO:0000256" key="1">
    <source>
        <dbReference type="SAM" id="MobiDB-lite"/>
    </source>
</evidence>
<sequence>MFDAVPEWRMGLHLAVGADERAYLVIGGEVAVAVEEIGTPIEPVERVAYLTSSWLRPDCPRREELFEEWLDYLWPTPELRPVGGAEPGVLGSEAGLRVATPTESGATNRLATAPADGGQLPFATRSQAGTVVYRWEPFPVSRRCRAGGSEIAAASFAAPEQERPFMPSGFAAASRLALPSLLPACFLYALEPAAGTAIECGTAGPMSDGGVRMRFPHATPTRARIAAPAVLPPL</sequence>
<comment type="caution">
    <text evidence="2">The sequence shown here is derived from an EMBL/GenBank/DDBJ whole genome shotgun (WGS) entry which is preliminary data.</text>
</comment>
<protein>
    <submittedName>
        <fullName evidence="2">Uncharacterized protein</fullName>
    </submittedName>
</protein>
<dbReference type="AlphaFoldDB" id="A0A9W6JQX6"/>
<gene>
    <name evidence="2" type="ORF">GCM10017653_01800</name>
</gene>
<proteinExistence type="predicted"/>
<accession>A0A9W6JQX6</accession>
<reference evidence="2" key="2">
    <citation type="submission" date="2023-01" db="EMBL/GenBank/DDBJ databases">
        <authorList>
            <person name="Sun Q."/>
            <person name="Evtushenko L."/>
        </authorList>
    </citation>
    <scope>NUCLEOTIDE SEQUENCE</scope>
    <source>
        <strain evidence="2">VKM B-2789</strain>
    </source>
</reference>
<evidence type="ECO:0000313" key="3">
    <source>
        <dbReference type="Proteomes" id="UP001143330"/>
    </source>
</evidence>
<name>A0A9W6JQX6_9HYPH</name>
<evidence type="ECO:0000313" key="2">
    <source>
        <dbReference type="EMBL" id="GLK82111.1"/>
    </source>
</evidence>
<organism evidence="2 3">
    <name type="scientific">Ancylobacter defluvii</name>
    <dbReference type="NCBI Taxonomy" id="1282440"/>
    <lineage>
        <taxon>Bacteria</taxon>
        <taxon>Pseudomonadati</taxon>
        <taxon>Pseudomonadota</taxon>
        <taxon>Alphaproteobacteria</taxon>
        <taxon>Hyphomicrobiales</taxon>
        <taxon>Xanthobacteraceae</taxon>
        <taxon>Ancylobacter</taxon>
    </lineage>
</organism>
<reference evidence="2" key="1">
    <citation type="journal article" date="2014" name="Int. J. Syst. Evol. Microbiol.">
        <title>Complete genome sequence of Corynebacterium casei LMG S-19264T (=DSM 44701T), isolated from a smear-ripened cheese.</title>
        <authorList>
            <consortium name="US DOE Joint Genome Institute (JGI-PGF)"/>
            <person name="Walter F."/>
            <person name="Albersmeier A."/>
            <person name="Kalinowski J."/>
            <person name="Ruckert C."/>
        </authorList>
    </citation>
    <scope>NUCLEOTIDE SEQUENCE</scope>
    <source>
        <strain evidence="2">VKM B-2789</strain>
    </source>
</reference>
<dbReference type="EMBL" id="BSFM01000001">
    <property type="protein sequence ID" value="GLK82111.1"/>
    <property type="molecule type" value="Genomic_DNA"/>
</dbReference>
<dbReference type="Proteomes" id="UP001143330">
    <property type="component" value="Unassembled WGS sequence"/>
</dbReference>